<dbReference type="EMBL" id="JAAXKX010000031">
    <property type="protein sequence ID" value="NKN34556.1"/>
    <property type="molecule type" value="Genomic_DNA"/>
</dbReference>
<dbReference type="InterPro" id="IPR008929">
    <property type="entry name" value="Chondroitin_lyas"/>
</dbReference>
<reference evidence="7 8" key="1">
    <citation type="submission" date="2020-04" db="EMBL/GenBank/DDBJ databases">
        <title>Draft Whole-Genome sequence of Marichromatium bheemlicum DSM 18632, type strain.</title>
        <authorList>
            <person name="Kyndt J.A."/>
            <person name="Meyer T.E."/>
        </authorList>
    </citation>
    <scope>NUCLEOTIDE SEQUENCE [LARGE SCALE GENOMIC DNA]</scope>
    <source>
        <strain evidence="7 8">DSM 18632</strain>
    </source>
</reference>
<feature type="domain" description="Heparinase II/III-like C-terminal" evidence="5">
    <location>
        <begin position="372"/>
        <end position="598"/>
    </location>
</feature>
<gene>
    <name evidence="7" type="ORF">HF203_15150</name>
</gene>
<keyword evidence="3" id="KW-0574">Periplasm</keyword>
<comment type="subcellular location">
    <subcellularLocation>
        <location evidence="1">Periplasm</location>
    </subcellularLocation>
</comment>
<dbReference type="Gene3D" id="1.50.10.100">
    <property type="entry name" value="Chondroitin AC/alginate lyase"/>
    <property type="match status" value="1"/>
</dbReference>
<proteinExistence type="predicted"/>
<evidence type="ECO:0000256" key="2">
    <source>
        <dbReference type="ARBA" id="ARBA00022729"/>
    </source>
</evidence>
<dbReference type="Proteomes" id="UP000740754">
    <property type="component" value="Unassembled WGS sequence"/>
</dbReference>
<sequence>MNLFWVLNRLRSMSLAEIAHRVREKAKKSLARGNLEGWDRYQCPGPVPTLPGLSEHLETQGDSAWLGCETKRLLAGEFAALGVTWPPRPPKTLFPPELWRLDPVTGDFWPGQDVYCFDIPYRHERRLGDIKYVWEINRLQFLQPLALQVCNTGDPAALAAIESAIQSWTTVNPPFRGLGWNSGIELGLRAISLLVVTTLCGDRLSPTTIARIRAILHAQAVWMDRYPSRYSSANNHLIAETAGEFLTALAMPDLPLAARLETKSRRILTEEANKQFYPDGVPAEQSPTYGAFSAEFLWLCAQTAEAAGRPLPETIRERLVAFADFTGWLTDPAGRVPAIGDDDEGRVLCLGPMDPSYPVSVCRRFADSTPKRQGIKTFHTGGYTVIHEQHGKQALQLVFDHGPLGYLSIAAHGHADALAVVATLDGEPLFVDPGTYLYHSGGAWRDWFRGTRAHNTLTLAAVDQSRIAGPFNWSHKARVTLEDVREGDNWSVTASHDGYRPIFGCIHRRTLFATEQGFSIHDQLDGSGQQPAEVVWQLDPACEVRRDDHQLIIRRNGRDRVAMRFDPTGELRIASGGALGAGGGWVSPAFGEKVPAPRIAWHGLVPAAGVTTTIKLIA</sequence>
<dbReference type="InterPro" id="IPR012480">
    <property type="entry name" value="Hepar_II_III_C"/>
</dbReference>
<keyword evidence="4" id="KW-0456">Lyase</keyword>
<evidence type="ECO:0000256" key="3">
    <source>
        <dbReference type="ARBA" id="ARBA00022764"/>
    </source>
</evidence>
<dbReference type="Gene3D" id="2.70.98.70">
    <property type="match status" value="1"/>
</dbReference>
<dbReference type="PANTHER" id="PTHR39210">
    <property type="entry name" value="HEPARIN-SULFATE LYASE"/>
    <property type="match status" value="1"/>
</dbReference>
<protein>
    <submittedName>
        <fullName evidence="7">Heparinase</fullName>
    </submittedName>
</protein>
<keyword evidence="2" id="KW-0732">Signal</keyword>
<keyword evidence="8" id="KW-1185">Reference proteome</keyword>
<evidence type="ECO:0000259" key="5">
    <source>
        <dbReference type="Pfam" id="PF07940"/>
    </source>
</evidence>
<dbReference type="RefSeq" id="WP_168670929.1">
    <property type="nucleotide sequence ID" value="NZ_JAAXKX010000031.1"/>
</dbReference>
<dbReference type="Pfam" id="PF16889">
    <property type="entry name" value="Hepar_II_III_N"/>
    <property type="match status" value="1"/>
</dbReference>
<dbReference type="Pfam" id="PF07940">
    <property type="entry name" value="Hepar_II_III_C"/>
    <property type="match status" value="1"/>
</dbReference>
<evidence type="ECO:0000259" key="6">
    <source>
        <dbReference type="Pfam" id="PF16889"/>
    </source>
</evidence>
<evidence type="ECO:0000256" key="4">
    <source>
        <dbReference type="ARBA" id="ARBA00023239"/>
    </source>
</evidence>
<name>A0ABX1ICB5_9GAMM</name>
<dbReference type="PANTHER" id="PTHR39210:SF1">
    <property type="entry name" value="HEPARIN-SULFATE LYASE"/>
    <property type="match status" value="1"/>
</dbReference>
<comment type="caution">
    <text evidence="7">The sequence shown here is derived from an EMBL/GenBank/DDBJ whole genome shotgun (WGS) entry which is preliminary data.</text>
</comment>
<dbReference type="InterPro" id="IPR031680">
    <property type="entry name" value="Hepar_II_III_N"/>
</dbReference>
<accession>A0ABX1ICB5</accession>
<evidence type="ECO:0000313" key="7">
    <source>
        <dbReference type="EMBL" id="NKN34556.1"/>
    </source>
</evidence>
<feature type="domain" description="Heparin-sulfate lyase N-terminal" evidence="6">
    <location>
        <begin position="118"/>
        <end position="341"/>
    </location>
</feature>
<organism evidence="7 8">
    <name type="scientific">Marichromatium bheemlicum</name>
    <dbReference type="NCBI Taxonomy" id="365339"/>
    <lineage>
        <taxon>Bacteria</taxon>
        <taxon>Pseudomonadati</taxon>
        <taxon>Pseudomonadota</taxon>
        <taxon>Gammaproteobacteria</taxon>
        <taxon>Chromatiales</taxon>
        <taxon>Chromatiaceae</taxon>
        <taxon>Marichromatium</taxon>
    </lineage>
</organism>
<dbReference type="SUPFAM" id="SSF48230">
    <property type="entry name" value="Chondroitin AC/alginate lyase"/>
    <property type="match status" value="1"/>
</dbReference>
<evidence type="ECO:0000313" key="8">
    <source>
        <dbReference type="Proteomes" id="UP000740754"/>
    </source>
</evidence>
<evidence type="ECO:0000256" key="1">
    <source>
        <dbReference type="ARBA" id="ARBA00004418"/>
    </source>
</evidence>